<dbReference type="Proteomes" id="UP000018149">
    <property type="component" value="Chromosome I"/>
</dbReference>
<accession>A0A0B7IZG4</accession>
<evidence type="ECO:0000313" key="3">
    <source>
        <dbReference type="Proteomes" id="UP000018149"/>
    </source>
</evidence>
<reference evidence="2 3" key="1">
    <citation type="submission" date="2015-01" db="EMBL/GenBank/DDBJ databases">
        <title>Draft genome sequence of Rickettsia monacensis strain IrR/Munich.</title>
        <authorList>
            <person name="Felsheim R.F."/>
            <person name="Johnson S.L."/>
            <person name="Kurtti T.J."/>
            <person name="Munderloh U.G."/>
        </authorList>
    </citation>
    <scope>NUCLEOTIDE SEQUENCE [LARGE SCALE GENOMIC DNA]</scope>
    <source>
        <strain evidence="2 3">IrR/Munich</strain>
    </source>
</reference>
<dbReference type="SUPFAM" id="SSF159894">
    <property type="entry name" value="YgaC/TfoX-N like"/>
    <property type="match status" value="1"/>
</dbReference>
<evidence type="ECO:0000313" key="2">
    <source>
        <dbReference type="EMBL" id="CEO17272.1"/>
    </source>
</evidence>
<dbReference type="Gene3D" id="3.30.1460.30">
    <property type="entry name" value="YgaC/TfoX-N like chaperone"/>
    <property type="match status" value="1"/>
</dbReference>
<dbReference type="KEGG" id="rmc:RMONA_04435"/>
<dbReference type="STRING" id="109232.RMONA_04435"/>
<dbReference type="EMBL" id="LN794217">
    <property type="protein sequence ID" value="CEO17272.1"/>
    <property type="molecule type" value="Genomic_DNA"/>
</dbReference>
<dbReference type="AlphaFoldDB" id="A0A0B7IZG4"/>
<dbReference type="HOGENOM" id="CLU_125849_3_0_5"/>
<dbReference type="RefSeq" id="WP_023507724.1">
    <property type="nucleotide sequence ID" value="NZ_LN794217.1"/>
</dbReference>
<keyword evidence="3" id="KW-1185">Reference proteome</keyword>
<evidence type="ECO:0000259" key="1">
    <source>
        <dbReference type="Pfam" id="PF04993"/>
    </source>
</evidence>
<proteinExistence type="predicted"/>
<dbReference type="PANTHER" id="PTHR36121">
    <property type="entry name" value="PROTEIN SXY"/>
    <property type="match status" value="1"/>
</dbReference>
<dbReference type="Pfam" id="PF04993">
    <property type="entry name" value="TfoX_N"/>
    <property type="match status" value="1"/>
</dbReference>
<sequence>MNKNEFTEYVKELLEPYGSVAVRAMFGGHGIYKGGVMIGIIKSNELYFKSDLSTYEYFQSFGSEPFVYQSKGKLVTLSYWKVLPEIMEDQELLGKWFKLALNAAINSQKKK</sequence>
<protein>
    <submittedName>
        <fullName evidence="2">Competence protein TfoX</fullName>
    </submittedName>
</protein>
<feature type="domain" description="TfoX N-terminal" evidence="1">
    <location>
        <begin position="12"/>
        <end position="104"/>
    </location>
</feature>
<organism evidence="2 3">
    <name type="scientific">Rickettsia monacensis</name>
    <dbReference type="NCBI Taxonomy" id="109232"/>
    <lineage>
        <taxon>Bacteria</taxon>
        <taxon>Pseudomonadati</taxon>
        <taxon>Pseudomonadota</taxon>
        <taxon>Alphaproteobacteria</taxon>
        <taxon>Rickettsiales</taxon>
        <taxon>Rickettsiaceae</taxon>
        <taxon>Rickettsieae</taxon>
        <taxon>Rickettsia</taxon>
        <taxon>spotted fever group</taxon>
    </lineage>
</organism>
<name>A0A0B7IZG4_9RICK</name>
<dbReference type="PANTHER" id="PTHR36121:SF1">
    <property type="entry name" value="PROTEIN SXY"/>
    <property type="match status" value="1"/>
</dbReference>
<dbReference type="InterPro" id="IPR007076">
    <property type="entry name" value="TfoX_N"/>
</dbReference>
<dbReference type="InterPro" id="IPR047525">
    <property type="entry name" value="TfoX-like"/>
</dbReference>
<gene>
    <name evidence="2" type="ORF">RMONA_04435</name>
</gene>